<protein>
    <submittedName>
        <fullName evidence="1">Uncharacterized protein</fullName>
    </submittedName>
</protein>
<evidence type="ECO:0000313" key="1">
    <source>
        <dbReference type="EMBL" id="DAE04988.1"/>
    </source>
</evidence>
<dbReference type="EMBL" id="BK015400">
    <property type="protein sequence ID" value="DAE04988.1"/>
    <property type="molecule type" value="Genomic_DNA"/>
</dbReference>
<accession>A0A8S5PFK0</accession>
<reference evidence="1" key="1">
    <citation type="journal article" date="2021" name="Proc. Natl. Acad. Sci. U.S.A.">
        <title>A Catalog of Tens of Thousands of Viruses from Human Metagenomes Reveals Hidden Associations with Chronic Diseases.</title>
        <authorList>
            <person name="Tisza M.J."/>
            <person name="Buck C.B."/>
        </authorList>
    </citation>
    <scope>NUCLEOTIDE SEQUENCE</scope>
    <source>
        <strain evidence="1">CtO0R2</strain>
    </source>
</reference>
<name>A0A8S5PFK0_9CAUD</name>
<sequence>MKKTMLTCDTLDRFEKFINPETLTAEQVQEVEHLAYCANMGAESKESAWTRFCELVKHFLNLDIIDTEKHPNIRKAIADHEAETLDKFNREVETKTAADILASWYLKQYTTPKTLEAIKNTAPEEKPAADILAKMKAKKAREEAKNTAKRLEALALAESCKLPESVNISVEFTRSRTWGSIPHATITAEQRRTFGTASGCGYDKESAAIASAMNQNFEVMRILYDHAESGEGFPYSVHTFAGLPSFDGGCGVSCFRSVFEACGYEWRQVGNGKTFNAYAITRK</sequence>
<proteinExistence type="predicted"/>
<organism evidence="1">
    <name type="scientific">Siphoviridae sp. ctO0R2</name>
    <dbReference type="NCBI Taxonomy" id="2825476"/>
    <lineage>
        <taxon>Viruses</taxon>
        <taxon>Duplodnaviria</taxon>
        <taxon>Heunggongvirae</taxon>
        <taxon>Uroviricota</taxon>
        <taxon>Caudoviricetes</taxon>
    </lineage>
</organism>